<evidence type="ECO:0000256" key="5">
    <source>
        <dbReference type="ARBA" id="ARBA00023002"/>
    </source>
</evidence>
<evidence type="ECO:0000259" key="11">
    <source>
        <dbReference type="Pfam" id="PF00725"/>
    </source>
</evidence>
<keyword evidence="14" id="KW-1185">Reference proteome</keyword>
<dbReference type="Gene3D" id="3.90.226.10">
    <property type="entry name" value="2-enoyl-CoA Hydratase, Chain A, domain 1"/>
    <property type="match status" value="1"/>
</dbReference>
<evidence type="ECO:0000256" key="3">
    <source>
        <dbReference type="ARBA" id="ARBA00022832"/>
    </source>
</evidence>
<reference evidence="13 14" key="1">
    <citation type="submission" date="2024-09" db="EMBL/GenBank/DDBJ databases">
        <authorList>
            <person name="Sun Q."/>
            <person name="Mori K."/>
        </authorList>
    </citation>
    <scope>NUCLEOTIDE SEQUENCE [LARGE SCALE GENOMIC DNA]</scope>
    <source>
        <strain evidence="13 14">TBRC 7907</strain>
    </source>
</reference>
<feature type="domain" description="3-hydroxyacyl-CoA dehydrogenase NAD binding" evidence="12">
    <location>
        <begin position="320"/>
        <end position="498"/>
    </location>
</feature>
<evidence type="ECO:0000256" key="2">
    <source>
        <dbReference type="ARBA" id="ARBA00007005"/>
    </source>
</evidence>
<name>A0ABV5ZP48_9PSEU</name>
<dbReference type="PANTHER" id="PTHR43612">
    <property type="entry name" value="TRIFUNCTIONAL ENZYME SUBUNIT ALPHA"/>
    <property type="match status" value="1"/>
</dbReference>
<dbReference type="InterPro" id="IPR001753">
    <property type="entry name" value="Enoyl-CoA_hydra/iso"/>
</dbReference>
<comment type="caution">
    <text evidence="13">The sequence shown here is derived from an EMBL/GenBank/DDBJ whole genome shotgun (WGS) entry which is preliminary data.</text>
</comment>
<sequence>MTETIRWESGEDGIVVLTLDDPEQQANTMNERYQRSMAETVERLHAERENITGVILTSAKKTFFAGGDLKDLSRIYPEHAQQAFDAAQGVKGALRKLETLGRPVVAALNGAALGGGLEIALATHHRIALNNPKARFGLPEVTLGLLPGGGGVVRTVRMLGIVDALMRVLLQGKQMRAQEAKELGLIDEIVDTPEEMLSRAREWIKANPEAVQPWDVKGYKIPGGTPSNPKFAANLPAFPANLRKQLKGAPMPAPRNILAAAVEGAQVDFDTALTIETRYFVDLATGQVAKNMIKAFFFDLQHANSGGSRPKDVPAWKATKVAVLGAGMMGAGIAHVCAKAGMEVVLKDVSVESAEKGKAYSRTILDKAVARGRSTEDARDEVLARITPTADVADLDGCDLVIEAVFENTALKHQVFGEIQDVVAPHALLASNTSTLPITGLAEGVKRREDFVGLHFFSPVDKMPLVEIIAGEQTSDEALARAVDVVRQIRKTPIVVNDSRGFFTSRVIGTFLNEGVAMLAEGISPSTIEQVSSQAGYPAPVLQLMDELTLTLPRKIRNETKQAVIDAGGTWTAHPGEDVIDRMVEEFGREGRSAGAGFYEYADGKRVRLWPGLAEAFPVRHTDDVAFEDLVERLLFIEALETVRCVEEGVITSVPDANIGSIMGIGFPPWTGGVLQYINGYAGGPKGFLARAEELAERYGERFTPPALLRAKADAGEIFE</sequence>
<evidence type="ECO:0000256" key="9">
    <source>
        <dbReference type="ARBA" id="ARBA00023268"/>
    </source>
</evidence>
<evidence type="ECO:0000256" key="7">
    <source>
        <dbReference type="ARBA" id="ARBA00023098"/>
    </source>
</evidence>
<keyword evidence="3" id="KW-0276">Fatty acid metabolism</keyword>
<dbReference type="InterPro" id="IPR029045">
    <property type="entry name" value="ClpP/crotonase-like_dom_sf"/>
</dbReference>
<dbReference type="InterPro" id="IPR036291">
    <property type="entry name" value="NAD(P)-bd_dom_sf"/>
</dbReference>
<dbReference type="Pfam" id="PF00725">
    <property type="entry name" value="3HCDH"/>
    <property type="match status" value="1"/>
</dbReference>
<evidence type="ECO:0000256" key="8">
    <source>
        <dbReference type="ARBA" id="ARBA00023239"/>
    </source>
</evidence>
<dbReference type="Pfam" id="PF00378">
    <property type="entry name" value="ECH_1"/>
    <property type="match status" value="1"/>
</dbReference>
<dbReference type="EMBL" id="JBHLZU010000002">
    <property type="protein sequence ID" value="MFB9902650.1"/>
    <property type="molecule type" value="Genomic_DNA"/>
</dbReference>
<organism evidence="13 14">
    <name type="scientific">Allokutzneria oryzae</name>
    <dbReference type="NCBI Taxonomy" id="1378989"/>
    <lineage>
        <taxon>Bacteria</taxon>
        <taxon>Bacillati</taxon>
        <taxon>Actinomycetota</taxon>
        <taxon>Actinomycetes</taxon>
        <taxon>Pseudonocardiales</taxon>
        <taxon>Pseudonocardiaceae</taxon>
        <taxon>Allokutzneria</taxon>
    </lineage>
</organism>
<dbReference type="InterPro" id="IPR006176">
    <property type="entry name" value="3-OHacyl-CoA_DH_NAD-bd"/>
</dbReference>
<dbReference type="RefSeq" id="WP_377849726.1">
    <property type="nucleotide sequence ID" value="NZ_JBHLZU010000002.1"/>
</dbReference>
<keyword evidence="4" id="KW-0442">Lipid degradation</keyword>
<keyword evidence="6" id="KW-0520">NAD</keyword>
<keyword evidence="5" id="KW-0560">Oxidoreductase</keyword>
<evidence type="ECO:0000256" key="1">
    <source>
        <dbReference type="ARBA" id="ARBA00005005"/>
    </source>
</evidence>
<dbReference type="Proteomes" id="UP001589693">
    <property type="component" value="Unassembled WGS sequence"/>
</dbReference>
<dbReference type="Pfam" id="PF02737">
    <property type="entry name" value="3HCDH_N"/>
    <property type="match status" value="1"/>
</dbReference>
<accession>A0ABV5ZP48</accession>
<dbReference type="CDD" id="cd06558">
    <property type="entry name" value="crotonase-like"/>
    <property type="match status" value="1"/>
</dbReference>
<evidence type="ECO:0000313" key="14">
    <source>
        <dbReference type="Proteomes" id="UP001589693"/>
    </source>
</evidence>
<dbReference type="Gene3D" id="3.40.50.720">
    <property type="entry name" value="NAD(P)-binding Rossmann-like Domain"/>
    <property type="match status" value="1"/>
</dbReference>
<dbReference type="InterPro" id="IPR006108">
    <property type="entry name" value="3HC_DH_C"/>
</dbReference>
<keyword evidence="9" id="KW-0511">Multifunctional enzyme</keyword>
<evidence type="ECO:0000256" key="6">
    <source>
        <dbReference type="ARBA" id="ARBA00023027"/>
    </source>
</evidence>
<dbReference type="Gene3D" id="1.10.1040.50">
    <property type="match status" value="1"/>
</dbReference>
<comment type="catalytic activity">
    <reaction evidence="10">
        <text>a (3S)-3-hydroxyacyl-CoA + NAD(+) = a 3-oxoacyl-CoA + NADH + H(+)</text>
        <dbReference type="Rhea" id="RHEA:22432"/>
        <dbReference type="ChEBI" id="CHEBI:15378"/>
        <dbReference type="ChEBI" id="CHEBI:57318"/>
        <dbReference type="ChEBI" id="CHEBI:57540"/>
        <dbReference type="ChEBI" id="CHEBI:57945"/>
        <dbReference type="ChEBI" id="CHEBI:90726"/>
        <dbReference type="EC" id="1.1.1.35"/>
    </reaction>
</comment>
<proteinExistence type="inferred from homology"/>
<feature type="domain" description="3-hydroxyacyl-CoA dehydrogenase C-terminal" evidence="11">
    <location>
        <begin position="501"/>
        <end position="601"/>
    </location>
</feature>
<dbReference type="SUPFAM" id="SSF51735">
    <property type="entry name" value="NAD(P)-binding Rossmann-fold domains"/>
    <property type="match status" value="1"/>
</dbReference>
<gene>
    <name evidence="13" type="ORF">ACFFQA_01730</name>
</gene>
<evidence type="ECO:0000256" key="4">
    <source>
        <dbReference type="ARBA" id="ARBA00022963"/>
    </source>
</evidence>
<comment type="similarity">
    <text evidence="2">In the central section; belongs to the 3-hydroxyacyl-CoA dehydrogenase family.</text>
</comment>
<dbReference type="PANTHER" id="PTHR43612:SF3">
    <property type="entry name" value="TRIFUNCTIONAL ENZYME SUBUNIT ALPHA, MITOCHONDRIAL"/>
    <property type="match status" value="1"/>
</dbReference>
<dbReference type="SUPFAM" id="SSF52096">
    <property type="entry name" value="ClpP/crotonase"/>
    <property type="match status" value="1"/>
</dbReference>
<keyword evidence="8" id="KW-0456">Lyase</keyword>
<comment type="pathway">
    <text evidence="1">Lipid metabolism; fatty acid beta-oxidation.</text>
</comment>
<evidence type="ECO:0000256" key="10">
    <source>
        <dbReference type="ARBA" id="ARBA00049556"/>
    </source>
</evidence>
<dbReference type="InterPro" id="IPR008927">
    <property type="entry name" value="6-PGluconate_DH-like_C_sf"/>
</dbReference>
<dbReference type="SUPFAM" id="SSF48179">
    <property type="entry name" value="6-phosphogluconate dehydrogenase C-terminal domain-like"/>
    <property type="match status" value="2"/>
</dbReference>
<dbReference type="InterPro" id="IPR050136">
    <property type="entry name" value="FA_oxidation_alpha_subunit"/>
</dbReference>
<keyword evidence="7" id="KW-0443">Lipid metabolism</keyword>
<evidence type="ECO:0000313" key="13">
    <source>
        <dbReference type="EMBL" id="MFB9902650.1"/>
    </source>
</evidence>
<evidence type="ECO:0000259" key="12">
    <source>
        <dbReference type="Pfam" id="PF02737"/>
    </source>
</evidence>
<protein>
    <submittedName>
        <fullName evidence="13">3-hydroxyacyl-CoA dehydrogenase NAD-binding domain-containing protein</fullName>
    </submittedName>
</protein>